<keyword evidence="4" id="KW-0804">Transcription</keyword>
<evidence type="ECO:0000256" key="2">
    <source>
        <dbReference type="ARBA" id="ARBA00023015"/>
    </source>
</evidence>
<dbReference type="RefSeq" id="WP_377122587.1">
    <property type="nucleotide sequence ID" value="NZ_JBHRSD010000011.1"/>
</dbReference>
<accession>A0ABV7CI48</accession>
<comment type="similarity">
    <text evidence="1">Belongs to the BlaI transcriptional regulatory family.</text>
</comment>
<gene>
    <name evidence="5" type="ORF">ACFOEE_07155</name>
</gene>
<sequence length="123" mass="13847">MTEPELAILKLLWRAQPQSARDLHEALTAQFAWGYSSTRKTLERMCEKGLLIATADGNKNYYRTELDKVATLAKTAQTFFKQVLEMDGPLPVALFSDSKLLSEADLAQMEALVAELSKEPRRD</sequence>
<dbReference type="Proteomes" id="UP001595453">
    <property type="component" value="Unassembled WGS sequence"/>
</dbReference>
<name>A0ABV7CI48_9GAMM</name>
<dbReference type="InterPro" id="IPR036390">
    <property type="entry name" value="WH_DNA-bd_sf"/>
</dbReference>
<evidence type="ECO:0000256" key="3">
    <source>
        <dbReference type="ARBA" id="ARBA00023125"/>
    </source>
</evidence>
<dbReference type="InterPro" id="IPR036388">
    <property type="entry name" value="WH-like_DNA-bd_sf"/>
</dbReference>
<protein>
    <submittedName>
        <fullName evidence="5">BlaI/MecI/CopY family transcriptional regulator</fullName>
    </submittedName>
</protein>
<organism evidence="5 6">
    <name type="scientific">Pseudoalteromonas fenneropenaei</name>
    <dbReference type="NCBI Taxonomy" id="1737459"/>
    <lineage>
        <taxon>Bacteria</taxon>
        <taxon>Pseudomonadati</taxon>
        <taxon>Pseudomonadota</taxon>
        <taxon>Gammaproteobacteria</taxon>
        <taxon>Alteromonadales</taxon>
        <taxon>Pseudoalteromonadaceae</taxon>
        <taxon>Pseudoalteromonas</taxon>
    </lineage>
</organism>
<dbReference type="SUPFAM" id="SSF46785">
    <property type="entry name" value="Winged helix' DNA-binding domain"/>
    <property type="match status" value="1"/>
</dbReference>
<dbReference type="InterPro" id="IPR005650">
    <property type="entry name" value="BlaI_family"/>
</dbReference>
<keyword evidence="6" id="KW-1185">Reference proteome</keyword>
<keyword evidence="3" id="KW-0238">DNA-binding</keyword>
<dbReference type="EMBL" id="JBHRSD010000011">
    <property type="protein sequence ID" value="MFC3032290.1"/>
    <property type="molecule type" value="Genomic_DNA"/>
</dbReference>
<dbReference type="PIRSF" id="PIRSF019455">
    <property type="entry name" value="CopR_AtkY"/>
    <property type="match status" value="1"/>
</dbReference>
<evidence type="ECO:0000313" key="5">
    <source>
        <dbReference type="EMBL" id="MFC3032290.1"/>
    </source>
</evidence>
<dbReference type="Gene3D" id="1.10.10.10">
    <property type="entry name" value="Winged helix-like DNA-binding domain superfamily/Winged helix DNA-binding domain"/>
    <property type="match status" value="1"/>
</dbReference>
<proteinExistence type="inferred from homology"/>
<evidence type="ECO:0000313" key="6">
    <source>
        <dbReference type="Proteomes" id="UP001595453"/>
    </source>
</evidence>
<evidence type="ECO:0000256" key="1">
    <source>
        <dbReference type="ARBA" id="ARBA00011046"/>
    </source>
</evidence>
<dbReference type="Pfam" id="PF03965">
    <property type="entry name" value="Penicillinase_R"/>
    <property type="match status" value="1"/>
</dbReference>
<evidence type="ECO:0000256" key="4">
    <source>
        <dbReference type="ARBA" id="ARBA00023163"/>
    </source>
</evidence>
<keyword evidence="2" id="KW-0805">Transcription regulation</keyword>
<reference evidence="6" key="1">
    <citation type="journal article" date="2019" name="Int. J. Syst. Evol. Microbiol.">
        <title>The Global Catalogue of Microorganisms (GCM) 10K type strain sequencing project: providing services to taxonomists for standard genome sequencing and annotation.</title>
        <authorList>
            <consortium name="The Broad Institute Genomics Platform"/>
            <consortium name="The Broad Institute Genome Sequencing Center for Infectious Disease"/>
            <person name="Wu L."/>
            <person name="Ma J."/>
        </authorList>
    </citation>
    <scope>NUCLEOTIDE SEQUENCE [LARGE SCALE GENOMIC DNA]</scope>
    <source>
        <strain evidence="6">KCTC 42730</strain>
    </source>
</reference>
<comment type="caution">
    <text evidence="5">The sequence shown here is derived from an EMBL/GenBank/DDBJ whole genome shotgun (WGS) entry which is preliminary data.</text>
</comment>